<dbReference type="InterPro" id="IPR029063">
    <property type="entry name" value="SAM-dependent_MTases_sf"/>
</dbReference>
<feature type="domain" description="Methyltransferase type 11" evidence="1">
    <location>
        <begin position="46"/>
        <end position="142"/>
    </location>
</feature>
<accession>A0A176X260</accession>
<dbReference type="GO" id="GO:0008757">
    <property type="term" value="F:S-adenosylmethionine-dependent methyltransferase activity"/>
    <property type="evidence" value="ECO:0007669"/>
    <property type="project" value="InterPro"/>
</dbReference>
<dbReference type="SUPFAM" id="SSF53335">
    <property type="entry name" value="S-adenosyl-L-methionine-dependent methyltransferases"/>
    <property type="match status" value="1"/>
</dbReference>
<evidence type="ECO:0000313" key="2">
    <source>
        <dbReference type="EMBL" id="OAE40757.1"/>
    </source>
</evidence>
<sequence length="212" mass="23952">MDAKREQQRKAYRFWAPIYDRVYGYFLRPAQVELARCAGNVAGDVLEIGVGTGLVLPLYPPTTTVTGIDLSQDMLLRAKQKVALGSMPHVKALHVMDACDLSFDDNSFDVISLPFVMPLIPDTDRLLSECARVLRPKGEIVIVSKITDSAGAVRRVEQLVSPLAQQIGLSSAFHIEEIERWLQKNPSFQMIENRKIRPTGYFRLLRIGRQRR</sequence>
<dbReference type="AlphaFoldDB" id="A0A176X260"/>
<dbReference type="CDD" id="cd02440">
    <property type="entry name" value="AdoMet_MTases"/>
    <property type="match status" value="1"/>
</dbReference>
<name>A0A176X260_AGRTU</name>
<evidence type="ECO:0000259" key="1">
    <source>
        <dbReference type="Pfam" id="PF08241"/>
    </source>
</evidence>
<dbReference type="PANTHER" id="PTHR42912">
    <property type="entry name" value="METHYLTRANSFERASE"/>
    <property type="match status" value="1"/>
</dbReference>
<dbReference type="EMBL" id="LXPS01000036">
    <property type="protein sequence ID" value="OAE40757.1"/>
    <property type="molecule type" value="Genomic_DNA"/>
</dbReference>
<reference evidence="2 3" key="1">
    <citation type="submission" date="2016-05" db="EMBL/GenBank/DDBJ databases">
        <authorList>
            <person name="Lavstsen T."/>
            <person name="Jespersen J.S."/>
        </authorList>
    </citation>
    <scope>NUCLEOTIDE SEQUENCE [LARGE SCALE GENOMIC DNA]</scope>
    <source>
        <strain evidence="2 3">KCJ1736</strain>
    </source>
</reference>
<dbReference type="PANTHER" id="PTHR42912:SF96">
    <property type="entry name" value="METHYLTRANSFERASE DOMAIN-CONTAINING PROTEIN"/>
    <property type="match status" value="1"/>
</dbReference>
<comment type="caution">
    <text evidence="2">The sequence shown here is derived from an EMBL/GenBank/DDBJ whole genome shotgun (WGS) entry which is preliminary data.</text>
</comment>
<organism evidence="2 3">
    <name type="scientific">Agrobacterium tumefaciens</name>
    <dbReference type="NCBI Taxonomy" id="358"/>
    <lineage>
        <taxon>Bacteria</taxon>
        <taxon>Pseudomonadati</taxon>
        <taxon>Pseudomonadota</taxon>
        <taxon>Alphaproteobacteria</taxon>
        <taxon>Hyphomicrobiales</taxon>
        <taxon>Rhizobiaceae</taxon>
        <taxon>Rhizobium/Agrobacterium group</taxon>
        <taxon>Agrobacterium</taxon>
        <taxon>Agrobacterium tumefaciens complex</taxon>
    </lineage>
</organism>
<dbReference type="Proteomes" id="UP000077098">
    <property type="component" value="Unassembled WGS sequence"/>
</dbReference>
<proteinExistence type="predicted"/>
<gene>
    <name evidence="2" type="ORF">A7J57_09090</name>
</gene>
<protein>
    <recommendedName>
        <fullName evidence="1">Methyltransferase type 11 domain-containing protein</fullName>
    </recommendedName>
</protein>
<dbReference type="Gene3D" id="3.40.50.150">
    <property type="entry name" value="Vaccinia Virus protein VP39"/>
    <property type="match status" value="1"/>
</dbReference>
<dbReference type="InterPro" id="IPR050508">
    <property type="entry name" value="Methyltransf_Superfamily"/>
</dbReference>
<dbReference type="Pfam" id="PF08241">
    <property type="entry name" value="Methyltransf_11"/>
    <property type="match status" value="1"/>
</dbReference>
<evidence type="ECO:0000313" key="3">
    <source>
        <dbReference type="Proteomes" id="UP000077098"/>
    </source>
</evidence>
<dbReference type="InterPro" id="IPR013216">
    <property type="entry name" value="Methyltransf_11"/>
</dbReference>